<proteinExistence type="predicted"/>
<dbReference type="Gene3D" id="3.90.550.10">
    <property type="entry name" value="Spore Coat Polysaccharide Biosynthesis Protein SpsA, Chain A"/>
    <property type="match status" value="1"/>
</dbReference>
<dbReference type="Proteomes" id="UP000488506">
    <property type="component" value="Unassembled WGS sequence"/>
</dbReference>
<evidence type="ECO:0000313" key="3">
    <source>
        <dbReference type="Proteomes" id="UP000488506"/>
    </source>
</evidence>
<dbReference type="PANTHER" id="PTHR48090:SF7">
    <property type="entry name" value="RFBJ PROTEIN"/>
    <property type="match status" value="1"/>
</dbReference>
<dbReference type="AlphaFoldDB" id="A0A833NYH6"/>
<sequence length="241" mass="27766">MTTMRPITLIMNAYNEAETIENEVRSFHENIISKIPGSQFIIAEDGSTDGTSEILERLASEIGIIHSTSKERKGYTKALKDAFKLAKTSYIFFSDSGGKHNPQDFWKLYPFCKSNDLVIGVKTSRNDQWYRKLLTWAYNLLLSYYFGVKLSDADSGFRIYSKRAVDKIFNEEWINKELIASEITLRAVFSGFTVKETPISYNQRKGESRGLPLKKIPSVIIRVLFNFPKLKNELNSREYKK</sequence>
<dbReference type="Pfam" id="PF00535">
    <property type="entry name" value="Glycos_transf_2"/>
    <property type="match status" value="1"/>
</dbReference>
<comment type="caution">
    <text evidence="2">The sequence shown here is derived from an EMBL/GenBank/DDBJ whole genome shotgun (WGS) entry which is preliminary data.</text>
</comment>
<dbReference type="InterPro" id="IPR050256">
    <property type="entry name" value="Glycosyltransferase_2"/>
</dbReference>
<dbReference type="InterPro" id="IPR029044">
    <property type="entry name" value="Nucleotide-diphossugar_trans"/>
</dbReference>
<dbReference type="InterPro" id="IPR001173">
    <property type="entry name" value="Glyco_trans_2-like"/>
</dbReference>
<name>A0A833NYH6_UNCSA</name>
<gene>
    <name evidence="2" type="ORF">FD145_887</name>
</gene>
<dbReference type="EMBL" id="WPAF01000012">
    <property type="protein sequence ID" value="KAF0134131.1"/>
    <property type="molecule type" value="Genomic_DNA"/>
</dbReference>
<feature type="domain" description="Glycosyltransferase 2-like" evidence="1">
    <location>
        <begin position="9"/>
        <end position="169"/>
    </location>
</feature>
<protein>
    <recommendedName>
        <fullName evidence="1">Glycosyltransferase 2-like domain-containing protein</fullName>
    </recommendedName>
</protein>
<reference evidence="2 3" key="1">
    <citation type="submission" date="2019-12" db="EMBL/GenBank/DDBJ databases">
        <authorList>
            <person name="Wolfe R."/>
            <person name="Danczak R."/>
            <person name="Wilkins M."/>
        </authorList>
    </citation>
    <scope>NUCLEOTIDE SEQUENCE [LARGE SCALE GENOMIC DNA]</scope>
    <source>
        <strain evidence="2">X2_MaxBin.013</strain>
    </source>
</reference>
<dbReference type="PANTHER" id="PTHR48090">
    <property type="entry name" value="UNDECAPRENYL-PHOSPHATE 4-DEOXY-4-FORMAMIDO-L-ARABINOSE TRANSFERASE-RELATED"/>
    <property type="match status" value="1"/>
</dbReference>
<evidence type="ECO:0000259" key="1">
    <source>
        <dbReference type="Pfam" id="PF00535"/>
    </source>
</evidence>
<dbReference type="SUPFAM" id="SSF53448">
    <property type="entry name" value="Nucleotide-diphospho-sugar transferases"/>
    <property type="match status" value="1"/>
</dbReference>
<evidence type="ECO:0000313" key="2">
    <source>
        <dbReference type="EMBL" id="KAF0134131.1"/>
    </source>
</evidence>
<organism evidence="2 3">
    <name type="scientific">Candidatus Saganbacteria bacterium</name>
    <dbReference type="NCBI Taxonomy" id="2575572"/>
    <lineage>
        <taxon>Bacteria</taxon>
        <taxon>Bacillati</taxon>
        <taxon>Saganbacteria</taxon>
    </lineage>
</organism>
<dbReference type="CDD" id="cd04179">
    <property type="entry name" value="DPM_DPG-synthase_like"/>
    <property type="match status" value="1"/>
</dbReference>
<accession>A0A833NYH6</accession>